<keyword evidence="3" id="KW-0862">Zinc</keyword>
<dbReference type="PANTHER" id="PTHR33823">
    <property type="entry name" value="RNA POLYMERASE-BINDING TRANSCRIPTION FACTOR DKSA-RELATED"/>
    <property type="match status" value="1"/>
</dbReference>
<evidence type="ECO:0000256" key="4">
    <source>
        <dbReference type="PROSITE-ProRule" id="PRU00510"/>
    </source>
</evidence>
<evidence type="ECO:0000313" key="7">
    <source>
        <dbReference type="Proteomes" id="UP000829708"/>
    </source>
</evidence>
<keyword evidence="2" id="KW-0863">Zinc-finger</keyword>
<evidence type="ECO:0000259" key="5">
    <source>
        <dbReference type="Pfam" id="PF01258"/>
    </source>
</evidence>
<evidence type="ECO:0000256" key="2">
    <source>
        <dbReference type="ARBA" id="ARBA00022771"/>
    </source>
</evidence>
<gene>
    <name evidence="6" type="ORF">MUG09_05105</name>
</gene>
<dbReference type="Proteomes" id="UP000829708">
    <property type="component" value="Chromosome"/>
</dbReference>
<feature type="zinc finger region" description="dksA C4-type" evidence="4">
    <location>
        <begin position="86"/>
        <end position="110"/>
    </location>
</feature>
<accession>A0ABY4DF65</accession>
<dbReference type="InterPro" id="IPR000962">
    <property type="entry name" value="Znf_DskA_TraR"/>
</dbReference>
<dbReference type="PANTHER" id="PTHR33823:SF4">
    <property type="entry name" value="GENERAL STRESS PROTEIN 16O"/>
    <property type="match status" value="1"/>
</dbReference>
<organism evidence="6 7">
    <name type="scientific">Sphaerochaeta associata</name>
    <dbReference type="NCBI Taxonomy" id="1129264"/>
    <lineage>
        <taxon>Bacteria</taxon>
        <taxon>Pseudomonadati</taxon>
        <taxon>Spirochaetota</taxon>
        <taxon>Spirochaetia</taxon>
        <taxon>Spirochaetales</taxon>
        <taxon>Sphaerochaetaceae</taxon>
        <taxon>Sphaerochaeta</taxon>
    </lineage>
</organism>
<sequence>MVSDTFVLEMEDQLIAMRKELLDKLTEDNSDFREMVNAMGIKDSIDVAADDIAFKKMEAINKHEANRLRSIENALARIHNGKYGHCLKCLKKIPEERLRAIPYAVLCVDCKNAEEVPGRR</sequence>
<keyword evidence="7" id="KW-1185">Reference proteome</keyword>
<dbReference type="EMBL" id="CP094929">
    <property type="protein sequence ID" value="UOM52153.1"/>
    <property type="molecule type" value="Genomic_DNA"/>
</dbReference>
<dbReference type="InterPro" id="IPR037187">
    <property type="entry name" value="DnaK_N"/>
</dbReference>
<protein>
    <submittedName>
        <fullName evidence="6">TraR/DksA family transcriptional regulator</fullName>
    </submittedName>
</protein>
<feature type="domain" description="Zinc finger DksA/TraR C4-type" evidence="5">
    <location>
        <begin position="81"/>
        <end position="115"/>
    </location>
</feature>
<dbReference type="SUPFAM" id="SSF57716">
    <property type="entry name" value="Glucocorticoid receptor-like (DNA-binding domain)"/>
    <property type="match status" value="1"/>
</dbReference>
<reference evidence="7" key="1">
    <citation type="journal article" date="2024" name="J Bioinform Genom">
        <title>Complete genome sequence of the type strain bacterium Sphaerochaeta associata GLS2t (VKM B-2742)t.</title>
        <authorList>
            <person name="Troshina O.Y."/>
            <person name="Tepeeva A.N."/>
            <person name="Arzamasceva V.O."/>
            <person name="Whitman W.B."/>
            <person name="Varghese N."/>
            <person name="Shapiro N."/>
            <person name="Woyke T."/>
            <person name="Kripides N.C."/>
            <person name="Vasilenko O.V."/>
        </authorList>
    </citation>
    <scope>NUCLEOTIDE SEQUENCE [LARGE SCALE GENOMIC DNA]</scope>
    <source>
        <strain evidence="7">GLS2T</strain>
    </source>
</reference>
<evidence type="ECO:0000313" key="6">
    <source>
        <dbReference type="EMBL" id="UOM52153.1"/>
    </source>
</evidence>
<dbReference type="PROSITE" id="PS51128">
    <property type="entry name" value="ZF_DKSA_2"/>
    <property type="match status" value="1"/>
</dbReference>
<proteinExistence type="predicted"/>
<dbReference type="Gene3D" id="1.20.120.910">
    <property type="entry name" value="DksA, coiled-coil domain"/>
    <property type="match status" value="1"/>
</dbReference>
<keyword evidence="1" id="KW-0479">Metal-binding</keyword>
<name>A0ABY4DF65_9SPIR</name>
<evidence type="ECO:0000256" key="3">
    <source>
        <dbReference type="ARBA" id="ARBA00022833"/>
    </source>
</evidence>
<dbReference type="SUPFAM" id="SSF109635">
    <property type="entry name" value="DnaK suppressor protein DksA, alpha-hairpin domain"/>
    <property type="match status" value="1"/>
</dbReference>
<dbReference type="RefSeq" id="WP_244774106.1">
    <property type="nucleotide sequence ID" value="NZ_CP094929.1"/>
</dbReference>
<dbReference type="Pfam" id="PF01258">
    <property type="entry name" value="zf-dskA_traR"/>
    <property type="match status" value="1"/>
</dbReference>
<evidence type="ECO:0000256" key="1">
    <source>
        <dbReference type="ARBA" id="ARBA00022723"/>
    </source>
</evidence>